<reference evidence="8 9" key="1">
    <citation type="submission" date="2022-01" db="EMBL/GenBank/DDBJ databases">
        <authorList>
            <person name="Xiong W."/>
            <person name="Schranz E."/>
        </authorList>
    </citation>
    <scope>NUCLEOTIDE SEQUENCE [LARGE SCALE GENOMIC DNA]</scope>
</reference>
<dbReference type="PANTHER" id="PTHR43243">
    <property type="entry name" value="INNER MEMBRANE TRANSPORTER YGJI-RELATED"/>
    <property type="match status" value="1"/>
</dbReference>
<comment type="subcellular location">
    <subcellularLocation>
        <location evidence="1">Membrane</location>
        <topology evidence="1">Multi-pass membrane protein</topology>
    </subcellularLocation>
</comment>
<evidence type="ECO:0000313" key="9">
    <source>
        <dbReference type="Proteomes" id="UP001157418"/>
    </source>
</evidence>
<feature type="transmembrane region" description="Helical" evidence="7">
    <location>
        <begin position="133"/>
        <end position="153"/>
    </location>
</feature>
<accession>A0AAU9PEA3</accession>
<evidence type="ECO:0000256" key="1">
    <source>
        <dbReference type="ARBA" id="ARBA00004141"/>
    </source>
</evidence>
<keyword evidence="5 7" id="KW-1133">Transmembrane helix</keyword>
<evidence type="ECO:0000256" key="7">
    <source>
        <dbReference type="SAM" id="Phobius"/>
    </source>
</evidence>
<evidence type="ECO:0000256" key="6">
    <source>
        <dbReference type="ARBA" id="ARBA00023136"/>
    </source>
</evidence>
<proteinExistence type="inferred from homology"/>
<name>A0AAU9PEA3_9ASTR</name>
<dbReference type="Proteomes" id="UP001157418">
    <property type="component" value="Unassembled WGS sequence"/>
</dbReference>
<evidence type="ECO:0000256" key="5">
    <source>
        <dbReference type="ARBA" id="ARBA00022989"/>
    </source>
</evidence>
<dbReference type="GO" id="GO:0015171">
    <property type="term" value="F:amino acid transmembrane transporter activity"/>
    <property type="evidence" value="ECO:0007669"/>
    <property type="project" value="TreeGrafter"/>
</dbReference>
<evidence type="ECO:0000256" key="2">
    <source>
        <dbReference type="ARBA" id="ARBA00008572"/>
    </source>
</evidence>
<keyword evidence="3" id="KW-0813">Transport</keyword>
<dbReference type="GO" id="GO:0016020">
    <property type="term" value="C:membrane"/>
    <property type="evidence" value="ECO:0007669"/>
    <property type="project" value="UniProtKB-SubCell"/>
</dbReference>
<evidence type="ECO:0008006" key="10">
    <source>
        <dbReference type="Google" id="ProtNLM"/>
    </source>
</evidence>
<organism evidence="8 9">
    <name type="scientific">Lactuca virosa</name>
    <dbReference type="NCBI Taxonomy" id="75947"/>
    <lineage>
        <taxon>Eukaryota</taxon>
        <taxon>Viridiplantae</taxon>
        <taxon>Streptophyta</taxon>
        <taxon>Embryophyta</taxon>
        <taxon>Tracheophyta</taxon>
        <taxon>Spermatophyta</taxon>
        <taxon>Magnoliopsida</taxon>
        <taxon>eudicotyledons</taxon>
        <taxon>Gunneridae</taxon>
        <taxon>Pentapetalae</taxon>
        <taxon>asterids</taxon>
        <taxon>campanulids</taxon>
        <taxon>Asterales</taxon>
        <taxon>Asteraceae</taxon>
        <taxon>Cichorioideae</taxon>
        <taxon>Cichorieae</taxon>
        <taxon>Lactucinae</taxon>
        <taxon>Lactuca</taxon>
    </lineage>
</organism>
<dbReference type="InterPro" id="IPR002293">
    <property type="entry name" value="AA/rel_permease1"/>
</dbReference>
<evidence type="ECO:0000313" key="8">
    <source>
        <dbReference type="EMBL" id="CAH1448469.1"/>
    </source>
</evidence>
<keyword evidence="4 7" id="KW-0812">Transmembrane</keyword>
<dbReference type="AlphaFoldDB" id="A0AAU9PEA3"/>
<comment type="caution">
    <text evidence="8">The sequence shown here is derived from an EMBL/GenBank/DDBJ whole genome shotgun (WGS) entry which is preliminary data.</text>
</comment>
<dbReference type="PANTHER" id="PTHR43243:SF4">
    <property type="entry name" value="CATIONIC AMINO ACID TRANSPORTER 4"/>
    <property type="match status" value="1"/>
</dbReference>
<evidence type="ECO:0000256" key="3">
    <source>
        <dbReference type="ARBA" id="ARBA00022448"/>
    </source>
</evidence>
<dbReference type="EMBL" id="CAKMRJ010005634">
    <property type="protein sequence ID" value="CAH1448469.1"/>
    <property type="molecule type" value="Genomic_DNA"/>
</dbReference>
<sequence>MDDDKQRAQVTKTQEIWCMNRLGVPSIGGRPKTGNGNRSEAAVASVGVASPRLVNLVEFTNTPHQNRLLVVEFMSNRTLYDTLHISQQPPNWGRRTLPPLSLASRWWTKTRFDDWSWVYILVGTVAREHSGPALAFSFLIASIATAVSAFCYAELASRCPSARSAYHYSYICVGEDLAWIMGWALILEYTIGGSASNSVPNQQPKRTQI</sequence>
<gene>
    <name evidence="8" type="ORF">LVIROSA_LOCUS34013</name>
</gene>
<dbReference type="Gene3D" id="1.20.1740.10">
    <property type="entry name" value="Amino acid/polyamine transporter I"/>
    <property type="match status" value="1"/>
</dbReference>
<keyword evidence="9" id="KW-1185">Reference proteome</keyword>
<dbReference type="Pfam" id="PF13520">
    <property type="entry name" value="AA_permease_2"/>
    <property type="match status" value="1"/>
</dbReference>
<keyword evidence="6 7" id="KW-0472">Membrane</keyword>
<protein>
    <recommendedName>
        <fullName evidence="10">Amino acid permease/ SLC12A domain-containing protein</fullName>
    </recommendedName>
</protein>
<comment type="similarity">
    <text evidence="2">Belongs to the amino acid-polyamine-organocation (APC) superfamily. Cationic amino acid transporter (CAT) (TC 2.A.3.3) family.</text>
</comment>
<evidence type="ECO:0000256" key="4">
    <source>
        <dbReference type="ARBA" id="ARBA00022692"/>
    </source>
</evidence>